<reference evidence="3 4" key="1">
    <citation type="submission" date="2024-04" db="EMBL/GenBank/DDBJ databases">
        <title>Defined microbial consortia suppress multidrug-resistant proinflammatory Enterobacteriaceae via ecological control.</title>
        <authorList>
            <person name="Furuichi M."/>
            <person name="Kawaguchi T."/>
            <person name="Pust M."/>
            <person name="Yasuma K."/>
            <person name="Plichta D."/>
            <person name="Hasegawa N."/>
            <person name="Ohya T."/>
            <person name="Bhattarai S."/>
            <person name="Sasajima S."/>
            <person name="Aoto Y."/>
            <person name="Tuganbaev T."/>
            <person name="Yaginuma M."/>
            <person name="Ueda M."/>
            <person name="Okahashi N."/>
            <person name="Amafuji K."/>
            <person name="Kiridooshi Y."/>
            <person name="Sugita K."/>
            <person name="Strazar M."/>
            <person name="Skelly A."/>
            <person name="Suda W."/>
            <person name="Hattori M."/>
            <person name="Nakamoto N."/>
            <person name="Caballero S."/>
            <person name="Norman J."/>
            <person name="Olle B."/>
            <person name="Tanoue T."/>
            <person name="Arita M."/>
            <person name="Bucci V."/>
            <person name="Atarashi K."/>
            <person name="Xavier R."/>
            <person name="Honda K."/>
        </authorList>
    </citation>
    <scope>NUCLEOTIDE SEQUENCE [LARGE SCALE GENOMIC DNA]</scope>
    <source>
        <strain evidence="4">f13</strain>
    </source>
</reference>
<dbReference type="EMBL" id="BAABXL010000001">
    <property type="protein sequence ID" value="GAA6270155.1"/>
    <property type="molecule type" value="Genomic_DNA"/>
</dbReference>
<dbReference type="PANTHER" id="PTHR21666:SF289">
    <property type="entry name" value="L-ALA--D-GLU ENDOPEPTIDASE"/>
    <property type="match status" value="1"/>
</dbReference>
<dbReference type="Proteomes" id="UP001600894">
    <property type="component" value="Unassembled WGS sequence"/>
</dbReference>
<name>A0ABQ0B1K9_9FIRM</name>
<dbReference type="PANTHER" id="PTHR21666">
    <property type="entry name" value="PEPTIDASE-RELATED"/>
    <property type="match status" value="1"/>
</dbReference>
<dbReference type="InterPro" id="IPR011055">
    <property type="entry name" value="Dup_hybrid_motif"/>
</dbReference>
<dbReference type="SUPFAM" id="SSF51261">
    <property type="entry name" value="Duplicated hybrid motif"/>
    <property type="match status" value="1"/>
</dbReference>
<evidence type="ECO:0000259" key="2">
    <source>
        <dbReference type="Pfam" id="PF01551"/>
    </source>
</evidence>
<dbReference type="Gene3D" id="2.70.70.10">
    <property type="entry name" value="Glucose Permease (Domain IIA)"/>
    <property type="match status" value="1"/>
</dbReference>
<evidence type="ECO:0000256" key="1">
    <source>
        <dbReference type="ARBA" id="ARBA00022729"/>
    </source>
</evidence>
<feature type="domain" description="M23ase beta-sheet core" evidence="2">
    <location>
        <begin position="228"/>
        <end position="327"/>
    </location>
</feature>
<organism evidence="3 4">
    <name type="scientific">Enterocloster alcoholdehydrogenati</name>
    <dbReference type="NCBI Taxonomy" id="2547410"/>
    <lineage>
        <taxon>Bacteria</taxon>
        <taxon>Bacillati</taxon>
        <taxon>Bacillota</taxon>
        <taxon>Clostridia</taxon>
        <taxon>Lachnospirales</taxon>
        <taxon>Lachnospiraceae</taxon>
        <taxon>Enterocloster</taxon>
    </lineage>
</organism>
<proteinExistence type="predicted"/>
<dbReference type="CDD" id="cd12797">
    <property type="entry name" value="M23_peptidase"/>
    <property type="match status" value="1"/>
</dbReference>
<dbReference type="RefSeq" id="WP_390470809.1">
    <property type="nucleotide sequence ID" value="NZ_BAABXL010000001.1"/>
</dbReference>
<dbReference type="InterPro" id="IPR050570">
    <property type="entry name" value="Cell_wall_metabolism_enzyme"/>
</dbReference>
<evidence type="ECO:0000313" key="3">
    <source>
        <dbReference type="EMBL" id="GAA6270155.1"/>
    </source>
</evidence>
<protein>
    <recommendedName>
        <fullName evidence="2">M23ase beta-sheet core domain-containing protein</fullName>
    </recommendedName>
</protein>
<gene>
    <name evidence="3" type="ORF">F130042H8_32150</name>
</gene>
<dbReference type="Pfam" id="PF01551">
    <property type="entry name" value="Peptidase_M23"/>
    <property type="match status" value="1"/>
</dbReference>
<accession>A0ABQ0B1K9</accession>
<keyword evidence="4" id="KW-1185">Reference proteome</keyword>
<sequence>MNPFRRFFFHCFLIFQKHSLKLIWAEALVLAVLLFPLLSCFPRQGMAIFTGVSTASPSDAARHAEKSQVKWVDFHVTSEAMNQAFRYDVDTLQKEVHLNWVDLLALLGAKYGGDFSAYKAEDMSQLAEAVLSGETTMDMLRKEWKNFDYYREAYGAVLDGMVGVFQAEIPASEAPTEYQTESTASQSPPDTVWVTKYGLKAFSPIAKGFPYNDYDDFGAARSYGFKRQHLGHDMMGQVGTPIIAVESGYVEAIGWNPYGGWRLGIRSLDKKRYYYYAHLRKNYPYQSNLSQDSYVQAGDVIGYLGRTGYSSTENTNNIDTPHLHFGLELIFDEARREAGKEVWIDCYELVKFLERNRCETVKAEGTKEWKRIYGMKEGSAG</sequence>
<evidence type="ECO:0000313" key="4">
    <source>
        <dbReference type="Proteomes" id="UP001600894"/>
    </source>
</evidence>
<keyword evidence="1" id="KW-0732">Signal</keyword>
<comment type="caution">
    <text evidence="3">The sequence shown here is derived from an EMBL/GenBank/DDBJ whole genome shotgun (WGS) entry which is preliminary data.</text>
</comment>
<dbReference type="InterPro" id="IPR016047">
    <property type="entry name" value="M23ase_b-sheet_dom"/>
</dbReference>